<keyword evidence="6 8" id="KW-0862">Zinc</keyword>
<dbReference type="GO" id="GO:0005737">
    <property type="term" value="C:cytoplasm"/>
    <property type="evidence" value="ECO:0007669"/>
    <property type="project" value="UniProtKB-ARBA"/>
</dbReference>
<evidence type="ECO:0000256" key="9">
    <source>
        <dbReference type="PIRSR" id="PIRSR037125-1"/>
    </source>
</evidence>
<evidence type="ECO:0000256" key="7">
    <source>
        <dbReference type="ARBA" id="ARBA00023242"/>
    </source>
</evidence>
<dbReference type="GO" id="GO:0031981">
    <property type="term" value="C:nuclear lumen"/>
    <property type="evidence" value="ECO:0007669"/>
    <property type="project" value="UniProtKB-ARBA"/>
</dbReference>
<evidence type="ECO:0000256" key="4">
    <source>
        <dbReference type="ARBA" id="ARBA00022723"/>
    </source>
</evidence>
<keyword evidence="4 8" id="KW-0479">Metal-binding</keyword>
<dbReference type="GO" id="GO:0006364">
    <property type="term" value="P:rRNA processing"/>
    <property type="evidence" value="ECO:0007669"/>
    <property type="project" value="UniProtKB-ARBA"/>
</dbReference>
<keyword evidence="14" id="KW-1185">Reference proteome</keyword>
<dbReference type="PIRSF" id="PIRSF037125">
    <property type="entry name" value="D-site_20S_pre-rRNA_nuclease"/>
    <property type="match status" value="1"/>
</dbReference>
<dbReference type="AlphaFoldDB" id="A0ABD0YVT6"/>
<keyword evidence="3" id="KW-0540">Nuclease</keyword>
<feature type="binding site" evidence="9">
    <location>
        <position position="267"/>
    </location>
    <ligand>
        <name>Zn(2+)</name>
        <dbReference type="ChEBI" id="CHEBI:29105"/>
    </ligand>
</feature>
<dbReference type="GO" id="GO:0046872">
    <property type="term" value="F:metal ion binding"/>
    <property type="evidence" value="ECO:0007669"/>
    <property type="project" value="UniProtKB-UniRule"/>
</dbReference>
<dbReference type="Gene3D" id="6.20.210.10">
    <property type="entry name" value="Nin one binding (NOB1), Zn-ribbon-like"/>
    <property type="match status" value="1"/>
</dbReference>
<dbReference type="CDD" id="cd09876">
    <property type="entry name" value="PIN_Nob1-like"/>
    <property type="match status" value="1"/>
</dbReference>
<dbReference type="Proteomes" id="UP001558652">
    <property type="component" value="Unassembled WGS sequence"/>
</dbReference>
<dbReference type="Gene3D" id="3.40.50.1010">
    <property type="entry name" value="5'-nuclease"/>
    <property type="match status" value="1"/>
</dbReference>
<evidence type="ECO:0000256" key="5">
    <source>
        <dbReference type="ARBA" id="ARBA00022801"/>
    </source>
</evidence>
<proteinExistence type="inferred from homology"/>
<evidence type="ECO:0000256" key="10">
    <source>
        <dbReference type="SAM" id="MobiDB-lite"/>
    </source>
</evidence>
<dbReference type="InterPro" id="IPR033411">
    <property type="entry name" value="Ribonuclease_PIN"/>
</dbReference>
<keyword evidence="5" id="KW-0378">Hydrolase</keyword>
<feature type="region of interest" description="Disordered" evidence="10">
    <location>
        <begin position="157"/>
        <end position="190"/>
    </location>
</feature>
<dbReference type="PANTHER" id="PTHR12814:SF2">
    <property type="entry name" value="RNA-BINDING PROTEIN NOB1"/>
    <property type="match status" value="1"/>
</dbReference>
<accession>A0ABD0YVT6</accession>
<name>A0ABD0YVT6_9HEMI</name>
<feature type="domain" description="Nin one binding (NOB1) Zn-ribbon-like" evidence="11">
    <location>
        <begin position="242"/>
        <end position="313"/>
    </location>
</feature>
<dbReference type="InterPro" id="IPR036283">
    <property type="entry name" value="NOB1_Zf-like_sf"/>
</dbReference>
<evidence type="ECO:0000256" key="8">
    <source>
        <dbReference type="PIRNR" id="PIRNR037125"/>
    </source>
</evidence>
<evidence type="ECO:0000256" key="2">
    <source>
        <dbReference type="ARBA" id="ARBA00005858"/>
    </source>
</evidence>
<comment type="similarity">
    <text evidence="2 8">Belongs to the NOB1 family.</text>
</comment>
<feature type="compositionally biased region" description="Acidic residues" evidence="10">
    <location>
        <begin position="163"/>
        <end position="184"/>
    </location>
</feature>
<protein>
    <recommendedName>
        <fullName evidence="8">RNA-binding protein NOB1</fullName>
    </recommendedName>
</protein>
<comment type="subcellular location">
    <subcellularLocation>
        <location evidence="1 8">Nucleus</location>
    </subcellularLocation>
</comment>
<dbReference type="Pfam" id="PF17146">
    <property type="entry name" value="PIN_6"/>
    <property type="match status" value="1"/>
</dbReference>
<evidence type="ECO:0000313" key="13">
    <source>
        <dbReference type="EMBL" id="KAL1123923.1"/>
    </source>
</evidence>
<dbReference type="InterPro" id="IPR017117">
    <property type="entry name" value="Nob1_euk"/>
</dbReference>
<reference evidence="13 14" key="1">
    <citation type="submission" date="2024-07" db="EMBL/GenBank/DDBJ databases">
        <title>Chromosome-level genome assembly of the water stick insect Ranatra chinensis (Heteroptera: Nepidae).</title>
        <authorList>
            <person name="Liu X."/>
        </authorList>
    </citation>
    <scope>NUCLEOTIDE SEQUENCE [LARGE SCALE GENOMIC DNA]</scope>
    <source>
        <strain evidence="13">Cailab_2021Rc</strain>
        <tissue evidence="13">Muscle</tissue>
    </source>
</reference>
<dbReference type="Pfam" id="PF08772">
    <property type="entry name" value="Zn_ribbon_NOB1"/>
    <property type="match status" value="1"/>
</dbReference>
<evidence type="ECO:0000259" key="11">
    <source>
        <dbReference type="Pfam" id="PF08772"/>
    </source>
</evidence>
<dbReference type="FunFam" id="3.40.50.1010:FF:000020">
    <property type="entry name" value="20S-pre-rRNA D-site endonuclease NOB1"/>
    <property type="match status" value="1"/>
</dbReference>
<feature type="binding site" evidence="9">
    <location>
        <position position="252"/>
    </location>
    <ligand>
        <name>Zn(2+)</name>
        <dbReference type="ChEBI" id="CHEBI:29105"/>
    </ligand>
</feature>
<dbReference type="InterPro" id="IPR014881">
    <property type="entry name" value="NOB1_Zn-bd"/>
</dbReference>
<gene>
    <name evidence="13" type="ORF">AAG570_001693</name>
</gene>
<evidence type="ECO:0000256" key="6">
    <source>
        <dbReference type="ARBA" id="ARBA00022833"/>
    </source>
</evidence>
<evidence type="ECO:0000259" key="12">
    <source>
        <dbReference type="Pfam" id="PF17146"/>
    </source>
</evidence>
<dbReference type="InterPro" id="IPR039907">
    <property type="entry name" value="NOB1"/>
</dbReference>
<sequence length="392" mass="44098">MSKKVKYLVADTSAFIRNAQLQYIGENVITLPEVVNEVKCNRQLKRLVVLPYDLVIKDAFTEDIAFITQFSKKTGDYPSLSATDIKVMALAYRLEREHVGTEHLKSAPEMTKSVEPTQHSMAKPTDTVGFYLPDKVELDLSEDKDVEVEAADLVRRIRSGEGKDEDNESGISDGEELSGEEGEGDDHGWITPANLKKAKRVMGGADVEERPVTVACLTTDFAMQNVLKQIGLNVVSVDGMLIKRVKTYILRCYACFKTTSVMTKVFCPKCGNKTLKRVAVTVDDDGKQTIHINFRRPLTARGKRYSLPMPKGGKHALNPILCEDQRMPQQRLTKLAKAVNDPLDPDYIAGYSPFLMRDVNSKSVMLGLHRKGEFKYWMKKNPNVVDKHRKKK</sequence>
<evidence type="ECO:0000256" key="3">
    <source>
        <dbReference type="ARBA" id="ARBA00022722"/>
    </source>
</evidence>
<evidence type="ECO:0000256" key="1">
    <source>
        <dbReference type="ARBA" id="ARBA00004123"/>
    </source>
</evidence>
<dbReference type="SUPFAM" id="SSF144206">
    <property type="entry name" value="NOB1 zinc finger-like"/>
    <property type="match status" value="1"/>
</dbReference>
<keyword evidence="7 8" id="KW-0539">Nucleus</keyword>
<dbReference type="PANTHER" id="PTHR12814">
    <property type="entry name" value="RNA-BINDING PROTEIN NOB1"/>
    <property type="match status" value="1"/>
</dbReference>
<dbReference type="EMBL" id="JBFDAA010000011">
    <property type="protein sequence ID" value="KAL1123923.1"/>
    <property type="molecule type" value="Genomic_DNA"/>
</dbReference>
<feature type="domain" description="Ribonuclease PIN" evidence="12">
    <location>
        <begin position="8"/>
        <end position="94"/>
    </location>
</feature>
<feature type="binding site" evidence="9">
    <location>
        <position position="270"/>
    </location>
    <ligand>
        <name>Zn(2+)</name>
        <dbReference type="ChEBI" id="CHEBI:29105"/>
    </ligand>
</feature>
<evidence type="ECO:0000313" key="14">
    <source>
        <dbReference type="Proteomes" id="UP001558652"/>
    </source>
</evidence>
<dbReference type="GO" id="GO:0016787">
    <property type="term" value="F:hydrolase activity"/>
    <property type="evidence" value="ECO:0007669"/>
    <property type="project" value="UniProtKB-KW"/>
</dbReference>
<feature type="binding site" evidence="9">
    <location>
        <position position="255"/>
    </location>
    <ligand>
        <name>Zn(2+)</name>
        <dbReference type="ChEBI" id="CHEBI:29105"/>
    </ligand>
</feature>
<comment type="function">
    <text evidence="8">May play a role in mRNA degradation.</text>
</comment>
<organism evidence="13 14">
    <name type="scientific">Ranatra chinensis</name>
    <dbReference type="NCBI Taxonomy" id="642074"/>
    <lineage>
        <taxon>Eukaryota</taxon>
        <taxon>Metazoa</taxon>
        <taxon>Ecdysozoa</taxon>
        <taxon>Arthropoda</taxon>
        <taxon>Hexapoda</taxon>
        <taxon>Insecta</taxon>
        <taxon>Pterygota</taxon>
        <taxon>Neoptera</taxon>
        <taxon>Paraneoptera</taxon>
        <taxon>Hemiptera</taxon>
        <taxon>Heteroptera</taxon>
        <taxon>Panheteroptera</taxon>
        <taxon>Nepomorpha</taxon>
        <taxon>Nepidae</taxon>
        <taxon>Ranatrinae</taxon>
        <taxon>Ranatra</taxon>
    </lineage>
</organism>
<comment type="caution">
    <text evidence="13">The sequence shown here is derived from an EMBL/GenBank/DDBJ whole genome shotgun (WGS) entry which is preliminary data.</text>
</comment>
<dbReference type="GO" id="GO:0004521">
    <property type="term" value="F:RNA endonuclease activity"/>
    <property type="evidence" value="ECO:0007669"/>
    <property type="project" value="UniProtKB-UniRule"/>
</dbReference>